<dbReference type="AlphaFoldDB" id="A0A1E5RVK2"/>
<protein>
    <submittedName>
        <fullName evidence="3">Uncharacterized protein</fullName>
    </submittedName>
</protein>
<evidence type="ECO:0000256" key="2">
    <source>
        <dbReference type="SAM" id="SignalP"/>
    </source>
</evidence>
<feature type="chain" id="PRO_5009184896" evidence="2">
    <location>
        <begin position="23"/>
        <end position="118"/>
    </location>
</feature>
<feature type="signal peptide" evidence="2">
    <location>
        <begin position="1"/>
        <end position="22"/>
    </location>
</feature>
<evidence type="ECO:0000313" key="4">
    <source>
        <dbReference type="Proteomes" id="UP000095728"/>
    </source>
</evidence>
<accession>A0A1E5RVK2</accession>
<dbReference type="EMBL" id="LPNM01000003">
    <property type="protein sequence ID" value="OEJ90865.1"/>
    <property type="molecule type" value="Genomic_DNA"/>
</dbReference>
<name>A0A1E5RVK2_9ASCO</name>
<organism evidence="3 4">
    <name type="scientific">Hanseniaspora osmophila</name>
    <dbReference type="NCBI Taxonomy" id="56408"/>
    <lineage>
        <taxon>Eukaryota</taxon>
        <taxon>Fungi</taxon>
        <taxon>Dikarya</taxon>
        <taxon>Ascomycota</taxon>
        <taxon>Saccharomycotina</taxon>
        <taxon>Saccharomycetes</taxon>
        <taxon>Saccharomycodales</taxon>
        <taxon>Saccharomycodaceae</taxon>
        <taxon>Hanseniaspora</taxon>
    </lineage>
</organism>
<reference evidence="4" key="1">
    <citation type="journal article" date="2016" name="Genome Announc.">
        <title>Genome sequences of three species of Hanseniaspora isolated from spontaneous wine fermentations.</title>
        <authorList>
            <person name="Sternes P.R."/>
            <person name="Lee D."/>
            <person name="Kutyna D.R."/>
            <person name="Borneman A.R."/>
        </authorList>
    </citation>
    <scope>NUCLEOTIDE SEQUENCE [LARGE SCALE GENOMIC DNA]</scope>
    <source>
        <strain evidence="4">AWRI3579</strain>
    </source>
</reference>
<keyword evidence="2" id="KW-0732">Signal</keyword>
<feature type="region of interest" description="Disordered" evidence="1">
    <location>
        <begin position="94"/>
        <end position="118"/>
    </location>
</feature>
<proteinExistence type="predicted"/>
<keyword evidence="4" id="KW-1185">Reference proteome</keyword>
<dbReference type="InParanoid" id="A0A1E5RVK2"/>
<evidence type="ECO:0000256" key="1">
    <source>
        <dbReference type="SAM" id="MobiDB-lite"/>
    </source>
</evidence>
<dbReference type="Proteomes" id="UP000095728">
    <property type="component" value="Unassembled WGS sequence"/>
</dbReference>
<evidence type="ECO:0000313" key="3">
    <source>
        <dbReference type="EMBL" id="OEJ90865.1"/>
    </source>
</evidence>
<gene>
    <name evidence="3" type="ORF">AWRI3579_g528</name>
</gene>
<comment type="caution">
    <text evidence="3">The sequence shown here is derived from an EMBL/GenBank/DDBJ whole genome shotgun (WGS) entry which is preliminary data.</text>
</comment>
<sequence>MFSKSVVLFFSVAAMLVNFAGAQVESSSSIETYYETVTSCDSIPADSTDSAPFDSSTALSIVDSTLLEIVSATYYVTHYTSQCGADVNSGSTTTTSVSSSTSTSSISLSTHTTTVFAE</sequence>